<dbReference type="Gene3D" id="3.40.50.1820">
    <property type="entry name" value="alpha/beta hydrolase"/>
    <property type="match status" value="1"/>
</dbReference>
<dbReference type="AlphaFoldDB" id="A0A1A9ADS9"/>
<dbReference type="OrthoDB" id="9773549at2"/>
<evidence type="ECO:0000259" key="1">
    <source>
        <dbReference type="Pfam" id="PF12697"/>
    </source>
</evidence>
<dbReference type="InterPro" id="IPR000073">
    <property type="entry name" value="AB_hydrolase_1"/>
</dbReference>
<protein>
    <submittedName>
        <fullName evidence="2">Pimeloyl-ACP methyl ester carboxylesterase</fullName>
    </submittedName>
</protein>
<accession>A0A1A9ADS9</accession>
<dbReference type="RefSeq" id="WP_157740074.1">
    <property type="nucleotide sequence ID" value="NZ_LT594324.1"/>
</dbReference>
<feature type="domain" description="AB hydrolase-1" evidence="1">
    <location>
        <begin position="4"/>
        <end position="226"/>
    </location>
</feature>
<keyword evidence="3" id="KW-1185">Reference proteome</keyword>
<sequence>METIILLPPLAATARTWRRQVDAFGTDFSVLTPDLPGHGSTPGPFTLDRAVAEVTGLLDREPGPVHLVGLSLSATVAVQACLARPGRLDSLVLSGGIAAPPPALAVQRAVAALVPARVMAQLAARVLAPTLGGLPESERARTVSEATEDFRAVGRRTYLDALRELARTDLRPRLGEVTTPTLVLCGSRDKANLRGAQELAEGIPAARLEIVPGVGHLWHLERPEIFSRTIGDFVRENAL</sequence>
<proteinExistence type="predicted"/>
<dbReference type="PANTHER" id="PTHR43798">
    <property type="entry name" value="MONOACYLGLYCEROL LIPASE"/>
    <property type="match status" value="1"/>
</dbReference>
<dbReference type="PANTHER" id="PTHR43798:SF33">
    <property type="entry name" value="HYDROLASE, PUTATIVE (AFU_ORTHOLOGUE AFUA_2G14860)-RELATED"/>
    <property type="match status" value="1"/>
</dbReference>
<dbReference type="InterPro" id="IPR029058">
    <property type="entry name" value="AB_hydrolase_fold"/>
</dbReference>
<dbReference type="PATRIC" id="fig|299146.4.peg.5529"/>
<dbReference type="Proteomes" id="UP000198765">
    <property type="component" value="Chromosome I"/>
</dbReference>
<dbReference type="SUPFAM" id="SSF53474">
    <property type="entry name" value="alpha/beta-Hydrolases"/>
    <property type="match status" value="1"/>
</dbReference>
<reference evidence="2 3" key="1">
    <citation type="submission" date="2016-06" db="EMBL/GenBank/DDBJ databases">
        <authorList>
            <person name="Kjaerup R.B."/>
            <person name="Dalgaard T.S."/>
            <person name="Juul-Madsen H.R."/>
        </authorList>
    </citation>
    <scope>NUCLEOTIDE SEQUENCE [LARGE SCALE GENOMIC DNA]</scope>
    <source>
        <strain evidence="2 3">DSM 45248</strain>
    </source>
</reference>
<dbReference type="Pfam" id="PF12697">
    <property type="entry name" value="Abhydrolase_6"/>
    <property type="match status" value="1"/>
</dbReference>
<organism evidence="2 3">
    <name type="scientific">Micromonospora narathiwatensis</name>
    <dbReference type="NCBI Taxonomy" id="299146"/>
    <lineage>
        <taxon>Bacteria</taxon>
        <taxon>Bacillati</taxon>
        <taxon>Actinomycetota</taxon>
        <taxon>Actinomycetes</taxon>
        <taxon>Micromonosporales</taxon>
        <taxon>Micromonosporaceae</taxon>
        <taxon>Micromonospora</taxon>
    </lineage>
</organism>
<dbReference type="GO" id="GO:0003824">
    <property type="term" value="F:catalytic activity"/>
    <property type="evidence" value="ECO:0007669"/>
    <property type="project" value="UniProtKB-ARBA"/>
</dbReference>
<dbReference type="EMBL" id="LT594324">
    <property type="protein sequence ID" value="SBT54352.1"/>
    <property type="molecule type" value="Genomic_DNA"/>
</dbReference>
<dbReference type="InterPro" id="IPR050266">
    <property type="entry name" value="AB_hydrolase_sf"/>
</dbReference>
<evidence type="ECO:0000313" key="3">
    <source>
        <dbReference type="Proteomes" id="UP000198765"/>
    </source>
</evidence>
<evidence type="ECO:0000313" key="2">
    <source>
        <dbReference type="EMBL" id="SBT54352.1"/>
    </source>
</evidence>
<name>A0A1A9ADS9_9ACTN</name>
<dbReference type="GO" id="GO:0016020">
    <property type="term" value="C:membrane"/>
    <property type="evidence" value="ECO:0007669"/>
    <property type="project" value="TreeGrafter"/>
</dbReference>
<gene>
    <name evidence="2" type="ORF">GA0070621_5356</name>
</gene>